<keyword evidence="3" id="KW-0488">Methylation</keyword>
<dbReference type="Gene3D" id="3.90.1530.10">
    <property type="entry name" value="Conserved hypothetical protein from pyrococcus furiosus pfu- 392566-001, ParB domain"/>
    <property type="match status" value="1"/>
</dbReference>
<comment type="similarity">
    <text evidence="1">Belongs to the sulfiredoxin family.</text>
</comment>
<dbReference type="FunCoup" id="A0A6P8IMJ6">
    <property type="interactions" value="210"/>
</dbReference>
<dbReference type="EC" id="1.8.98.2" evidence="2"/>
<keyword evidence="4" id="KW-0547">Nucleotide-binding</keyword>
<dbReference type="InterPro" id="IPR036086">
    <property type="entry name" value="ParB/Sulfiredoxin_sf"/>
</dbReference>
<evidence type="ECO:0000256" key="9">
    <source>
        <dbReference type="ARBA" id="ARBA00047514"/>
    </source>
</evidence>
<protein>
    <recommendedName>
        <fullName evidence="2">sulfiredoxin</fullName>
        <ecNumber evidence="2">1.8.98.2</ecNumber>
    </recommendedName>
</protein>
<dbReference type="Proteomes" id="UP000515163">
    <property type="component" value="Unplaced"/>
</dbReference>
<comment type="catalytic activity">
    <reaction evidence="9">
        <text>S-hydroxy-S-oxy-L-cysteinyl-[peroxiredoxin] + [protein]-dithiol + ATP = S-hydroxy-L-cysteinyl-[peroxiredoxin] + [protein]-disulfide + ADP + phosphate</text>
        <dbReference type="Rhea" id="RHEA:17545"/>
        <dbReference type="Rhea" id="RHEA-COMP:10593"/>
        <dbReference type="Rhea" id="RHEA-COMP:10594"/>
        <dbReference type="Rhea" id="RHEA-COMP:13681"/>
        <dbReference type="Rhea" id="RHEA-COMP:17976"/>
        <dbReference type="ChEBI" id="CHEBI:29950"/>
        <dbReference type="ChEBI" id="CHEBI:30616"/>
        <dbReference type="ChEBI" id="CHEBI:43474"/>
        <dbReference type="ChEBI" id="CHEBI:50058"/>
        <dbReference type="ChEBI" id="CHEBI:61973"/>
        <dbReference type="ChEBI" id="CHEBI:61974"/>
        <dbReference type="ChEBI" id="CHEBI:456216"/>
        <dbReference type="EC" id="1.8.98.2"/>
    </reaction>
</comment>
<evidence type="ECO:0000256" key="7">
    <source>
        <dbReference type="ARBA" id="ARBA00023002"/>
    </source>
</evidence>
<evidence type="ECO:0000256" key="2">
    <source>
        <dbReference type="ARBA" id="ARBA00013055"/>
    </source>
</evidence>
<dbReference type="InParanoid" id="A0A6P8IMJ6"/>
<dbReference type="KEGG" id="aten:116302800"/>
<evidence type="ECO:0000313" key="13">
    <source>
        <dbReference type="RefSeq" id="XP_031568032.1"/>
    </source>
</evidence>
<proteinExistence type="inferred from homology"/>
<sequence>MSLSIEKSIFWGILFILTMHLRNVQNAVRSHQNGDRYNSIHSAGINEVHDMPINIIIRPFPPTLDERKVISLMETLKSPDTEDLVPPIDVLWVKGRLGGNYYYAFGGCHRYEAFKRLARTKIPVKLIRSSLGNLRVYLGSSLPDLQ</sequence>
<reference evidence="13" key="1">
    <citation type="submission" date="2025-08" db="UniProtKB">
        <authorList>
            <consortium name="RefSeq"/>
        </authorList>
    </citation>
    <scope>IDENTIFICATION</scope>
    <source>
        <tissue evidence="13">Tentacle</tissue>
    </source>
</reference>
<evidence type="ECO:0000256" key="8">
    <source>
        <dbReference type="ARBA" id="ARBA00023157"/>
    </source>
</evidence>
<feature type="chain" id="PRO_5028410722" description="sulfiredoxin" evidence="10">
    <location>
        <begin position="27"/>
        <end position="146"/>
    </location>
</feature>
<evidence type="ECO:0000256" key="1">
    <source>
        <dbReference type="ARBA" id="ARBA00009609"/>
    </source>
</evidence>
<organism evidence="12 13">
    <name type="scientific">Actinia tenebrosa</name>
    <name type="common">Australian red waratah sea anemone</name>
    <dbReference type="NCBI Taxonomy" id="6105"/>
    <lineage>
        <taxon>Eukaryota</taxon>
        <taxon>Metazoa</taxon>
        <taxon>Cnidaria</taxon>
        <taxon>Anthozoa</taxon>
        <taxon>Hexacorallia</taxon>
        <taxon>Actiniaria</taxon>
        <taxon>Actiniidae</taxon>
        <taxon>Actinia</taxon>
    </lineage>
</organism>
<dbReference type="RefSeq" id="XP_031568032.1">
    <property type="nucleotide sequence ID" value="XM_031712172.1"/>
</dbReference>
<gene>
    <name evidence="13" type="primary">LOC116302800</name>
</gene>
<keyword evidence="6" id="KW-0049">Antioxidant</keyword>
<keyword evidence="10" id="KW-0732">Signal</keyword>
<dbReference type="GO" id="GO:0005737">
    <property type="term" value="C:cytoplasm"/>
    <property type="evidence" value="ECO:0007669"/>
    <property type="project" value="TreeGrafter"/>
</dbReference>
<dbReference type="PANTHER" id="PTHR21348:SF2">
    <property type="entry name" value="SULFIREDOXIN-1"/>
    <property type="match status" value="1"/>
</dbReference>
<dbReference type="InterPro" id="IPR003115">
    <property type="entry name" value="ParB_N"/>
</dbReference>
<dbReference type="GeneID" id="116302800"/>
<accession>A0A6P8IMJ6</accession>
<evidence type="ECO:0000256" key="3">
    <source>
        <dbReference type="ARBA" id="ARBA00022481"/>
    </source>
</evidence>
<name>A0A6P8IMJ6_ACTTE</name>
<dbReference type="SMART" id="SM00470">
    <property type="entry name" value="ParB"/>
    <property type="match status" value="1"/>
</dbReference>
<keyword evidence="7" id="KW-0560">Oxidoreductase</keyword>
<dbReference type="Pfam" id="PF02195">
    <property type="entry name" value="ParB_N"/>
    <property type="match status" value="1"/>
</dbReference>
<dbReference type="CDD" id="cd16395">
    <property type="entry name" value="Srx"/>
    <property type="match status" value="1"/>
</dbReference>
<evidence type="ECO:0000256" key="6">
    <source>
        <dbReference type="ARBA" id="ARBA00022862"/>
    </source>
</evidence>
<dbReference type="GO" id="GO:0032542">
    <property type="term" value="F:sulfiredoxin activity"/>
    <property type="evidence" value="ECO:0007669"/>
    <property type="project" value="UniProtKB-EC"/>
</dbReference>
<keyword evidence="8" id="KW-1015">Disulfide bond</keyword>
<feature type="signal peptide" evidence="10">
    <location>
        <begin position="1"/>
        <end position="26"/>
    </location>
</feature>
<evidence type="ECO:0000256" key="4">
    <source>
        <dbReference type="ARBA" id="ARBA00022741"/>
    </source>
</evidence>
<evidence type="ECO:0000256" key="10">
    <source>
        <dbReference type="SAM" id="SignalP"/>
    </source>
</evidence>
<dbReference type="AlphaFoldDB" id="A0A6P8IMJ6"/>
<evidence type="ECO:0000256" key="5">
    <source>
        <dbReference type="ARBA" id="ARBA00022840"/>
    </source>
</evidence>
<dbReference type="PANTHER" id="PTHR21348">
    <property type="match status" value="1"/>
</dbReference>
<dbReference type="SUPFAM" id="SSF110849">
    <property type="entry name" value="ParB/Sulfiredoxin"/>
    <property type="match status" value="1"/>
</dbReference>
<dbReference type="GO" id="GO:0005524">
    <property type="term" value="F:ATP binding"/>
    <property type="evidence" value="ECO:0007669"/>
    <property type="project" value="UniProtKB-KW"/>
</dbReference>
<evidence type="ECO:0000313" key="12">
    <source>
        <dbReference type="Proteomes" id="UP000515163"/>
    </source>
</evidence>
<keyword evidence="12" id="KW-1185">Reference proteome</keyword>
<keyword evidence="5" id="KW-0067">ATP-binding</keyword>
<dbReference type="FunFam" id="3.90.1530.10:FF:000001">
    <property type="entry name" value="Sulfiredoxin"/>
    <property type="match status" value="1"/>
</dbReference>
<evidence type="ECO:0000259" key="11">
    <source>
        <dbReference type="SMART" id="SM00470"/>
    </source>
</evidence>
<dbReference type="GO" id="GO:0034599">
    <property type="term" value="P:cellular response to oxidative stress"/>
    <property type="evidence" value="ECO:0007669"/>
    <property type="project" value="TreeGrafter"/>
</dbReference>
<dbReference type="InterPro" id="IPR016692">
    <property type="entry name" value="Sulfiredoxin"/>
</dbReference>
<dbReference type="OrthoDB" id="10023328at2759"/>
<feature type="domain" description="ParB-like N-terminal" evidence="11">
    <location>
        <begin position="49"/>
        <end position="144"/>
    </location>
</feature>